<sequence>MIRKVGTMGIHKPIFPPLANLPPGGGTGNRRVSSGFAGELQKALQETGGLTVSKHAKERMEKRNIVISERDWKTIGEKVEQAKKMGVKESLVLLRDAALIVSASNGTVITAMDQKEAGSQIFTNINGAIIIH</sequence>
<dbReference type="NCBIfam" id="TIGR02530">
    <property type="entry name" value="flg_new"/>
    <property type="match status" value="1"/>
</dbReference>
<dbReference type="Proteomes" id="UP000286235">
    <property type="component" value="Unassembled WGS sequence"/>
</dbReference>
<proteinExistence type="predicted"/>
<keyword evidence="1" id="KW-0969">Cilium</keyword>
<accession>A0A420VBI3</accession>
<comment type="caution">
    <text evidence="1">The sequence shown here is derived from an EMBL/GenBank/DDBJ whole genome shotgun (WGS) entry which is preliminary data.</text>
</comment>
<evidence type="ECO:0000313" key="1">
    <source>
        <dbReference type="EMBL" id="RKO60951.1"/>
    </source>
</evidence>
<protein>
    <submittedName>
        <fullName evidence="1">Flagellar operon protein</fullName>
    </submittedName>
</protein>
<organism evidence="1 2">
    <name type="scientific">Caldibacillus debilis GB1</name>
    <dbReference type="NCBI Taxonomy" id="1339248"/>
    <lineage>
        <taxon>Bacteria</taxon>
        <taxon>Bacillati</taxon>
        <taxon>Bacillota</taxon>
        <taxon>Bacilli</taxon>
        <taxon>Bacillales</taxon>
        <taxon>Bacillaceae</taxon>
        <taxon>Caldibacillus</taxon>
    </lineage>
</organism>
<reference evidence="1 2" key="1">
    <citation type="submission" date="2013-12" db="EMBL/GenBank/DDBJ databases">
        <title>Genome and proteome characterization of Caldibacillus debilis GB1 derived from a cellulolytic aero-tolerant co-culture.</title>
        <authorList>
            <person name="Wushke S.T."/>
            <person name="Zhang X."/>
            <person name="Fristensky B."/>
            <person name="Wilkins J.A."/>
            <person name="Levin D.B."/>
            <person name="Sparling R."/>
        </authorList>
    </citation>
    <scope>NUCLEOTIDE SEQUENCE [LARGE SCALE GENOMIC DNA]</scope>
    <source>
        <strain evidence="1 2">GB1</strain>
    </source>
</reference>
<dbReference type="Pfam" id="PF12611">
    <property type="entry name" value="Flagellar_put"/>
    <property type="match status" value="1"/>
</dbReference>
<evidence type="ECO:0000313" key="2">
    <source>
        <dbReference type="Proteomes" id="UP000286235"/>
    </source>
</evidence>
<dbReference type="InterPro" id="IPR013367">
    <property type="entry name" value="Flagellar_put"/>
</dbReference>
<name>A0A420VBI3_9BACI</name>
<keyword evidence="2" id="KW-1185">Reference proteome</keyword>
<dbReference type="EMBL" id="AZRV01000048">
    <property type="protein sequence ID" value="RKO60951.1"/>
    <property type="molecule type" value="Genomic_DNA"/>
</dbReference>
<gene>
    <name evidence="1" type="ORF">Cdeb_02112</name>
</gene>
<keyword evidence="1" id="KW-0966">Cell projection</keyword>
<keyword evidence="1" id="KW-0282">Flagellum</keyword>
<dbReference type="AlphaFoldDB" id="A0A420VBI3"/>